<evidence type="ECO:0000256" key="6">
    <source>
        <dbReference type="ARBA" id="ARBA00023175"/>
    </source>
</evidence>
<evidence type="ECO:0000256" key="11">
    <source>
        <dbReference type="SAM" id="Coils"/>
    </source>
</evidence>
<evidence type="ECO:0000259" key="13">
    <source>
        <dbReference type="PROSITE" id="PS50067"/>
    </source>
</evidence>
<evidence type="ECO:0000256" key="7">
    <source>
        <dbReference type="ARBA" id="ARBA00023212"/>
    </source>
</evidence>
<evidence type="ECO:0000313" key="15">
    <source>
        <dbReference type="Proteomes" id="UP000256690"/>
    </source>
</evidence>
<dbReference type="FunFam" id="3.40.850.10:FF:000019">
    <property type="entry name" value="Kinesin-like protein KIN-5D"/>
    <property type="match status" value="1"/>
</dbReference>
<comment type="caution">
    <text evidence="14">The sequence shown here is derived from an EMBL/GenBank/DDBJ whole genome shotgun (WGS) entry which is preliminary data.</text>
</comment>
<dbReference type="InterPro" id="IPR036961">
    <property type="entry name" value="Kinesin_motor_dom_sf"/>
</dbReference>
<evidence type="ECO:0000256" key="9">
    <source>
        <dbReference type="PROSITE-ProRule" id="PRU00283"/>
    </source>
</evidence>
<keyword evidence="15" id="KW-1185">Reference proteome</keyword>
<evidence type="ECO:0000256" key="4">
    <source>
        <dbReference type="ARBA" id="ARBA00022741"/>
    </source>
</evidence>
<feature type="coiled-coil region" evidence="11">
    <location>
        <begin position="667"/>
        <end position="705"/>
    </location>
</feature>
<dbReference type="Proteomes" id="UP000256690">
    <property type="component" value="Unassembled WGS sequence"/>
</dbReference>
<comment type="subcellular location">
    <subcellularLocation>
        <location evidence="1">Cytoplasm</location>
        <location evidence="1">Cytoskeleton</location>
    </subcellularLocation>
</comment>
<feature type="domain" description="Kinesin motor" evidence="13">
    <location>
        <begin position="1"/>
        <end position="262"/>
    </location>
</feature>
<feature type="region of interest" description="Disordered" evidence="12">
    <location>
        <begin position="781"/>
        <end position="831"/>
    </location>
</feature>
<dbReference type="GO" id="GO:0008574">
    <property type="term" value="F:plus-end-directed microtubule motor activity"/>
    <property type="evidence" value="ECO:0007669"/>
    <property type="project" value="TreeGrafter"/>
</dbReference>
<reference evidence="14 15" key="1">
    <citation type="journal article" date="2018" name="IMA Fungus">
        <title>IMA Genome-F 9: Draft genome sequence of Annulohypoxylon stygium, Aspergillus mulundensis, Berkeleyomyces basicola (syn. Thielaviopsis basicola), Ceratocystis smalleyi, two Cercospora beticola strains, Coleophoma cylindrospora, Fusarium fracticaudum, Phialophora cf. hyalina, and Morchella septimelata.</title>
        <authorList>
            <person name="Wingfield B.D."/>
            <person name="Bills G.F."/>
            <person name="Dong Y."/>
            <person name="Huang W."/>
            <person name="Nel W.J."/>
            <person name="Swalarsk-Parry B.S."/>
            <person name="Vaghefi N."/>
            <person name="Wilken P.M."/>
            <person name="An Z."/>
            <person name="de Beer Z.W."/>
            <person name="De Vos L."/>
            <person name="Chen L."/>
            <person name="Duong T.A."/>
            <person name="Gao Y."/>
            <person name="Hammerbacher A."/>
            <person name="Kikkert J.R."/>
            <person name="Li Y."/>
            <person name="Li H."/>
            <person name="Li K."/>
            <person name="Li Q."/>
            <person name="Liu X."/>
            <person name="Ma X."/>
            <person name="Naidoo K."/>
            <person name="Pethybridge S.J."/>
            <person name="Sun J."/>
            <person name="Steenkamp E.T."/>
            <person name="van der Nest M.A."/>
            <person name="van Wyk S."/>
            <person name="Wingfield M.J."/>
            <person name="Xiong C."/>
            <person name="Yue Q."/>
            <person name="Zhang X."/>
        </authorList>
    </citation>
    <scope>NUCLEOTIDE SEQUENCE [LARGE SCALE GENOMIC DNA]</scope>
    <source>
        <strain evidence="14 15">DSM 5745</strain>
    </source>
</reference>
<dbReference type="GO" id="GO:0005876">
    <property type="term" value="C:spindle microtubule"/>
    <property type="evidence" value="ECO:0007669"/>
    <property type="project" value="TreeGrafter"/>
</dbReference>
<evidence type="ECO:0000256" key="5">
    <source>
        <dbReference type="ARBA" id="ARBA00022840"/>
    </source>
</evidence>
<dbReference type="GO" id="GO:0005524">
    <property type="term" value="F:ATP binding"/>
    <property type="evidence" value="ECO:0007669"/>
    <property type="project" value="UniProtKB-UniRule"/>
</dbReference>
<evidence type="ECO:0000256" key="2">
    <source>
        <dbReference type="ARBA" id="ARBA00022490"/>
    </source>
</evidence>
<dbReference type="PANTHER" id="PTHR47970:SF12">
    <property type="entry name" value="KINESIN FAMILY MEMBER 11"/>
    <property type="match status" value="1"/>
</dbReference>
<dbReference type="GeneID" id="38119443"/>
<dbReference type="GO" id="GO:0008017">
    <property type="term" value="F:microtubule binding"/>
    <property type="evidence" value="ECO:0007669"/>
    <property type="project" value="InterPro"/>
</dbReference>
<comment type="similarity">
    <text evidence="8">Belongs to the TRAFAC class myosin-kinesin ATPase superfamily. Kinesin family. KIN-5/BimC subfamily.</text>
</comment>
<accession>A0A3D8QZL1</accession>
<dbReference type="InterPro" id="IPR001752">
    <property type="entry name" value="Kinesin_motor_dom"/>
</dbReference>
<dbReference type="PROSITE" id="PS00411">
    <property type="entry name" value="KINESIN_MOTOR_1"/>
    <property type="match status" value="1"/>
</dbReference>
<keyword evidence="3 10" id="KW-0493">Microtubule</keyword>
<dbReference type="OrthoDB" id="4503436at2759"/>
<evidence type="ECO:0000256" key="8">
    <source>
        <dbReference type="ARBA" id="ARBA00034704"/>
    </source>
</evidence>
<keyword evidence="11" id="KW-0175">Coiled coil</keyword>
<protein>
    <recommendedName>
        <fullName evidence="10">Kinesin-like protein</fullName>
    </recommendedName>
</protein>
<dbReference type="InterPro" id="IPR047149">
    <property type="entry name" value="KIF11-like"/>
</dbReference>
<dbReference type="PANTHER" id="PTHR47970">
    <property type="entry name" value="KINESIN-LIKE PROTEIN KIF11"/>
    <property type="match status" value="1"/>
</dbReference>
<dbReference type="InterPro" id="IPR027417">
    <property type="entry name" value="P-loop_NTPase"/>
</dbReference>
<keyword evidence="5 9" id="KW-0067">ATP-binding</keyword>
<proteinExistence type="inferred from homology"/>
<keyword evidence="2" id="KW-0963">Cytoplasm</keyword>
<dbReference type="STRING" id="1810919.A0A3D8QZL1"/>
<evidence type="ECO:0000256" key="12">
    <source>
        <dbReference type="SAM" id="MobiDB-lite"/>
    </source>
</evidence>
<evidence type="ECO:0000256" key="10">
    <source>
        <dbReference type="RuleBase" id="RU000394"/>
    </source>
</evidence>
<dbReference type="GO" id="GO:0072686">
    <property type="term" value="C:mitotic spindle"/>
    <property type="evidence" value="ECO:0007669"/>
    <property type="project" value="TreeGrafter"/>
</dbReference>
<keyword evidence="6 9" id="KW-0505">Motor protein</keyword>
<name>A0A3D8QZL1_9EURO</name>
<organism evidence="14 15">
    <name type="scientific">Aspergillus mulundensis</name>
    <dbReference type="NCBI Taxonomy" id="1810919"/>
    <lineage>
        <taxon>Eukaryota</taxon>
        <taxon>Fungi</taxon>
        <taxon>Dikarya</taxon>
        <taxon>Ascomycota</taxon>
        <taxon>Pezizomycotina</taxon>
        <taxon>Eurotiomycetes</taxon>
        <taxon>Eurotiomycetidae</taxon>
        <taxon>Eurotiales</taxon>
        <taxon>Aspergillaceae</taxon>
        <taxon>Aspergillus</taxon>
        <taxon>Aspergillus subgen. Nidulantes</taxon>
    </lineage>
</organism>
<gene>
    <name evidence="14" type="ORF">DSM5745_09073</name>
</gene>
<dbReference type="GO" id="GO:0000073">
    <property type="term" value="P:initial mitotic spindle pole body separation"/>
    <property type="evidence" value="ECO:0007669"/>
    <property type="project" value="TreeGrafter"/>
</dbReference>
<dbReference type="PROSITE" id="PS50067">
    <property type="entry name" value="KINESIN_MOTOR_2"/>
    <property type="match status" value="1"/>
</dbReference>
<feature type="coiled-coil region" evidence="11">
    <location>
        <begin position="521"/>
        <end position="577"/>
    </location>
</feature>
<dbReference type="RefSeq" id="XP_026600175.1">
    <property type="nucleotide sequence ID" value="XM_026751089.1"/>
</dbReference>
<keyword evidence="4 9" id="KW-0547">Nucleotide-binding</keyword>
<sequence>MVDELLCGYNCTVFAYGQTGTGKTYTMFGKMTEELGLLSDDAGIIPRTLYTLFDKLKGRDSTVKCSFIELYNEALCDLLSDEGDTKLQLFENERNGANGSLLVKGMRESYVDSPSAGVRLLEMGSRKRQVAATRCNDLSSRSHTIFTINVLTRTSEQSITSGKLNLVDLAGSENIQRSGAENKRAVEAGQINKSLLTLGRVINALVDKSSHVPYRESKLTRLLQDSLGGQTKTCIIATVSPCQSSQEETVSTLDYAFRAKNIHNRPQINTPVPKDTLLSELALEIENLKRNLRATRDRNGVYMTSDTHEEMLKEIESRRIVNEEQKQCIEALESGLQHRTGELLAVTRQLRDLDLDNKEAHLKLRQMNDALNKAHNIWGGSIAEVSDITEKVGARMKDFQAHQTRLLRDFSANLGRFLENEMTAAQRNQTLLYDTLRAVEGAGEDSKTQLLKGETEEAFHQLKQISKTGRATVSEALNELSHAITRISEGLEGELLKCNDQFEMAYGAFDQDVQSTFQTIVKHVEEQNVEISELRHRLQNANSRMIEMNHKTSLDVARLLEEERANAEVERNNFLSQIGAIYDLSSQQRWDRLQENYNIICSDISSSGILMESLTTHSRIDECIARQKQLAKELADSSSYLKVRMWQDKERLGKRHFSARQAAVSAKKDLQQSVDNHKETLHEQLELWARELEKTQSQNKQLSDAYLGHLNTLETTIKQSYSTVKDQLGMVLENSGQFQKDMARHSDAMEQPIEALEKEICEPLSHLRTNIQSYSIPTGASLEQDACDRPGATQSNQEGTSHWEHDNLAKQPRVEIASDDSENPRLKRRRL</sequence>
<dbReference type="Pfam" id="PF00225">
    <property type="entry name" value="Kinesin"/>
    <property type="match status" value="1"/>
</dbReference>
<dbReference type="PRINTS" id="PR00380">
    <property type="entry name" value="KINESINHEAVY"/>
</dbReference>
<dbReference type="AlphaFoldDB" id="A0A3D8QZL1"/>
<evidence type="ECO:0000256" key="3">
    <source>
        <dbReference type="ARBA" id="ARBA00022701"/>
    </source>
</evidence>
<dbReference type="EMBL" id="PVWQ01000012">
    <property type="protein sequence ID" value="RDW67207.1"/>
    <property type="molecule type" value="Genomic_DNA"/>
</dbReference>
<dbReference type="GO" id="GO:0007018">
    <property type="term" value="P:microtubule-based movement"/>
    <property type="evidence" value="ECO:0007669"/>
    <property type="project" value="InterPro"/>
</dbReference>
<dbReference type="InterPro" id="IPR019821">
    <property type="entry name" value="Kinesin_motor_CS"/>
</dbReference>
<evidence type="ECO:0000256" key="1">
    <source>
        <dbReference type="ARBA" id="ARBA00004245"/>
    </source>
</evidence>
<dbReference type="GO" id="GO:0005634">
    <property type="term" value="C:nucleus"/>
    <property type="evidence" value="ECO:0007669"/>
    <property type="project" value="TreeGrafter"/>
</dbReference>
<keyword evidence="7" id="KW-0206">Cytoskeleton</keyword>
<dbReference type="SUPFAM" id="SSF52540">
    <property type="entry name" value="P-loop containing nucleoside triphosphate hydrolases"/>
    <property type="match status" value="1"/>
</dbReference>
<feature type="binding site" evidence="9">
    <location>
        <begin position="17"/>
        <end position="24"/>
    </location>
    <ligand>
        <name>ATP</name>
        <dbReference type="ChEBI" id="CHEBI:30616"/>
    </ligand>
</feature>
<evidence type="ECO:0000313" key="14">
    <source>
        <dbReference type="EMBL" id="RDW67207.1"/>
    </source>
</evidence>
<dbReference type="SMART" id="SM00129">
    <property type="entry name" value="KISc"/>
    <property type="match status" value="1"/>
</dbReference>
<dbReference type="Gene3D" id="3.40.850.10">
    <property type="entry name" value="Kinesin motor domain"/>
    <property type="match status" value="1"/>
</dbReference>